<dbReference type="SUPFAM" id="SSF100895">
    <property type="entry name" value="Kazal-type serine protease inhibitors"/>
    <property type="match status" value="3"/>
</dbReference>
<dbReference type="GO" id="GO:0030154">
    <property type="term" value="P:cell differentiation"/>
    <property type="evidence" value="ECO:0007669"/>
    <property type="project" value="TreeGrafter"/>
</dbReference>
<gene>
    <name evidence="6" type="ORF">RRG08_056273</name>
</gene>
<dbReference type="InterPro" id="IPR036058">
    <property type="entry name" value="Kazal_dom_sf"/>
</dbReference>
<dbReference type="PROSITE" id="PS00282">
    <property type="entry name" value="KAZAL_1"/>
    <property type="match status" value="1"/>
</dbReference>
<dbReference type="PANTHER" id="PTHR10913:SF45">
    <property type="entry name" value="FOLLISTATIN, ISOFORM A-RELATED"/>
    <property type="match status" value="1"/>
</dbReference>
<keyword evidence="7" id="KW-1185">Reference proteome</keyword>
<feature type="domain" description="Kazal-like" evidence="5">
    <location>
        <begin position="18"/>
        <end position="75"/>
    </location>
</feature>
<evidence type="ECO:0000313" key="6">
    <source>
        <dbReference type="EMBL" id="KAK3795210.1"/>
    </source>
</evidence>
<sequence>MAIWMFLVAVVAVATGQHVINENCMMDCSASAREVVCGSDKKNYDNECLLGVASCYSRAYYGRSISVRHKGPCTLAETSNPDLLKHCNDLCDETRDYMCGSDGVVYDNKCRFTRAQCEAAVKNNTLFLVTYSKNCPVTRKVDCMKYRLDVNNIAIEDPATFRPVCPNVRLPVCSSDGQSYVHECQMCARMAADNVDLTVLKEGYCGQ</sequence>
<dbReference type="Pfam" id="PF00050">
    <property type="entry name" value="Kazal_1"/>
    <property type="match status" value="2"/>
</dbReference>
<accession>A0AAE1E6C9</accession>
<keyword evidence="1" id="KW-0646">Protease inhibitor</keyword>
<dbReference type="SMART" id="SM00280">
    <property type="entry name" value="KAZAL"/>
    <property type="match status" value="3"/>
</dbReference>
<dbReference type="InterPro" id="IPR002350">
    <property type="entry name" value="Kazal_dom"/>
</dbReference>
<dbReference type="AlphaFoldDB" id="A0AAE1E6C9"/>
<dbReference type="PROSITE" id="PS51465">
    <property type="entry name" value="KAZAL_2"/>
    <property type="match status" value="3"/>
</dbReference>
<evidence type="ECO:0000256" key="1">
    <source>
        <dbReference type="ARBA" id="ARBA00022690"/>
    </source>
</evidence>
<keyword evidence="2" id="KW-0722">Serine protease inhibitor</keyword>
<name>A0AAE1E6C9_9GAST</name>
<dbReference type="Gene3D" id="3.30.60.30">
    <property type="match status" value="3"/>
</dbReference>
<feature type="signal peptide" evidence="4">
    <location>
        <begin position="1"/>
        <end position="16"/>
    </location>
</feature>
<feature type="domain" description="Kazal-like" evidence="5">
    <location>
        <begin position="137"/>
        <end position="207"/>
    </location>
</feature>
<keyword evidence="3" id="KW-1015">Disulfide bond</keyword>
<dbReference type="PANTHER" id="PTHR10913">
    <property type="entry name" value="FOLLISTATIN-RELATED"/>
    <property type="match status" value="1"/>
</dbReference>
<dbReference type="Pfam" id="PF07648">
    <property type="entry name" value="Kazal_2"/>
    <property type="match status" value="1"/>
</dbReference>
<keyword evidence="4" id="KW-0732">Signal</keyword>
<dbReference type="CDD" id="cd00104">
    <property type="entry name" value="KAZAL_FS"/>
    <property type="match status" value="3"/>
</dbReference>
<evidence type="ECO:0000256" key="2">
    <source>
        <dbReference type="ARBA" id="ARBA00022900"/>
    </source>
</evidence>
<evidence type="ECO:0000259" key="5">
    <source>
        <dbReference type="PROSITE" id="PS51465"/>
    </source>
</evidence>
<evidence type="ECO:0000313" key="7">
    <source>
        <dbReference type="Proteomes" id="UP001283361"/>
    </source>
</evidence>
<dbReference type="GO" id="GO:0004867">
    <property type="term" value="F:serine-type endopeptidase inhibitor activity"/>
    <property type="evidence" value="ECO:0007669"/>
    <property type="project" value="UniProtKB-KW"/>
</dbReference>
<evidence type="ECO:0000256" key="3">
    <source>
        <dbReference type="ARBA" id="ARBA00023157"/>
    </source>
</evidence>
<dbReference type="GO" id="GO:0005576">
    <property type="term" value="C:extracellular region"/>
    <property type="evidence" value="ECO:0007669"/>
    <property type="project" value="TreeGrafter"/>
</dbReference>
<dbReference type="EMBL" id="JAWDGP010001077">
    <property type="protein sequence ID" value="KAK3795210.1"/>
    <property type="molecule type" value="Genomic_DNA"/>
</dbReference>
<feature type="chain" id="PRO_5041960318" description="Kazal-like domain-containing protein" evidence="4">
    <location>
        <begin position="17"/>
        <end position="207"/>
    </location>
</feature>
<feature type="domain" description="Kazal-like" evidence="5">
    <location>
        <begin position="81"/>
        <end position="136"/>
    </location>
</feature>
<protein>
    <recommendedName>
        <fullName evidence="5">Kazal-like domain-containing protein</fullName>
    </recommendedName>
</protein>
<evidence type="ECO:0000256" key="4">
    <source>
        <dbReference type="SAM" id="SignalP"/>
    </source>
</evidence>
<reference evidence="6" key="1">
    <citation type="journal article" date="2023" name="G3 (Bethesda)">
        <title>A reference genome for the long-term kleptoplast-retaining sea slug Elysia crispata morphotype clarki.</title>
        <authorList>
            <person name="Eastman K.E."/>
            <person name="Pendleton A.L."/>
            <person name="Shaikh M.A."/>
            <person name="Suttiyut T."/>
            <person name="Ogas R."/>
            <person name="Tomko P."/>
            <person name="Gavelis G."/>
            <person name="Widhalm J.R."/>
            <person name="Wisecaver J.H."/>
        </authorList>
    </citation>
    <scope>NUCLEOTIDE SEQUENCE</scope>
    <source>
        <strain evidence="6">ECLA1</strain>
    </source>
</reference>
<comment type="caution">
    <text evidence="6">The sequence shown here is derived from an EMBL/GenBank/DDBJ whole genome shotgun (WGS) entry which is preliminary data.</text>
</comment>
<dbReference type="InterPro" id="IPR050653">
    <property type="entry name" value="Prot_Inhib_GrowthFact_Antg"/>
</dbReference>
<proteinExistence type="predicted"/>
<dbReference type="Proteomes" id="UP001283361">
    <property type="component" value="Unassembled WGS sequence"/>
</dbReference>
<organism evidence="6 7">
    <name type="scientific">Elysia crispata</name>
    <name type="common">lettuce slug</name>
    <dbReference type="NCBI Taxonomy" id="231223"/>
    <lineage>
        <taxon>Eukaryota</taxon>
        <taxon>Metazoa</taxon>
        <taxon>Spiralia</taxon>
        <taxon>Lophotrochozoa</taxon>
        <taxon>Mollusca</taxon>
        <taxon>Gastropoda</taxon>
        <taxon>Heterobranchia</taxon>
        <taxon>Euthyneura</taxon>
        <taxon>Panpulmonata</taxon>
        <taxon>Sacoglossa</taxon>
        <taxon>Placobranchoidea</taxon>
        <taxon>Plakobranchidae</taxon>
        <taxon>Elysia</taxon>
    </lineage>
</organism>